<reference evidence="5" key="1">
    <citation type="submission" date="2022-05" db="EMBL/GenBank/DDBJ databases">
        <title>The Musa troglodytarum L. genome provides insights into the mechanism of non-climacteric behaviour and enrichment of carotenoids.</title>
        <authorList>
            <person name="Wang J."/>
        </authorList>
    </citation>
    <scope>NUCLEOTIDE SEQUENCE</scope>
    <source>
        <tissue evidence="5">Leaf</tissue>
    </source>
</reference>
<organism evidence="5 6">
    <name type="scientific">Musa troglodytarum</name>
    <name type="common">fe'i banana</name>
    <dbReference type="NCBI Taxonomy" id="320322"/>
    <lineage>
        <taxon>Eukaryota</taxon>
        <taxon>Viridiplantae</taxon>
        <taxon>Streptophyta</taxon>
        <taxon>Embryophyta</taxon>
        <taxon>Tracheophyta</taxon>
        <taxon>Spermatophyta</taxon>
        <taxon>Magnoliopsida</taxon>
        <taxon>Liliopsida</taxon>
        <taxon>Zingiberales</taxon>
        <taxon>Musaceae</taxon>
        <taxon>Musa</taxon>
    </lineage>
</organism>
<dbReference type="PANTHER" id="PTHR31029:SF3">
    <property type="entry name" value="IRK-INTERACTING PROTEIN"/>
    <property type="match status" value="1"/>
</dbReference>
<feature type="coiled-coil region" evidence="2">
    <location>
        <begin position="596"/>
        <end position="647"/>
    </location>
</feature>
<keyword evidence="2" id="KW-0175">Coiled coil</keyword>
<evidence type="ECO:0000259" key="4">
    <source>
        <dbReference type="PROSITE" id="PS51141"/>
    </source>
</evidence>
<dbReference type="OrthoDB" id="785851at2759"/>
<dbReference type="Gene3D" id="4.10.1100.10">
    <property type="entry name" value="Transcription factor, SBP-box domain"/>
    <property type="match status" value="1"/>
</dbReference>
<proteinExistence type="predicted"/>
<dbReference type="SUPFAM" id="SSF103612">
    <property type="entry name" value="SBT domain"/>
    <property type="match status" value="1"/>
</dbReference>
<keyword evidence="1" id="KW-0862">Zinc</keyword>
<dbReference type="EMBL" id="CP097509">
    <property type="protein sequence ID" value="URE19759.1"/>
    <property type="molecule type" value="Genomic_DNA"/>
</dbReference>
<evidence type="ECO:0000313" key="6">
    <source>
        <dbReference type="Proteomes" id="UP001055439"/>
    </source>
</evidence>
<dbReference type="PANTHER" id="PTHR31029">
    <property type="entry name" value="CYCLIN-DEPENDENT KINASE-LIKE PROTEIN"/>
    <property type="match status" value="1"/>
</dbReference>
<dbReference type="GO" id="GO:0003677">
    <property type="term" value="F:DNA binding"/>
    <property type="evidence" value="ECO:0007669"/>
    <property type="project" value="InterPro"/>
</dbReference>
<keyword evidence="1" id="KW-0479">Metal-binding</keyword>
<dbReference type="Proteomes" id="UP001055439">
    <property type="component" value="Chromosome 7"/>
</dbReference>
<sequence length="970" mass="107949">MQGLLEGVPAMEMGSSSVGVSGASSGSSDSLHGLKFGKKIYFEDGGGNSSKDALAPASAAAPPPPPTKKMRGVVKGGLQQPPRCQVDGCKVDLTGAKTYYCKHKVCGMHSKAPKVTVAGLEQRFCQQCSSCRRRLAGHNERRRKPPPPGPFASRHCHHTPSFHEELSRATSFPVDFSYPRFSTTTRDVWPTIAPADWVAGNHCLGVLYPLSSAAVVHGAHPCMHGHLEGPLYSITKPPLRDCLSGASDSSCALSLLSTQPWNHNATRNQVPTISVSSCFDGTPMARSTVSDNCMTRSWGFIGHGGRTNPQNIQHIAGELGRVAEVGDGQISGMLELARHGDGQCLHGSSGAAYDESGQVACSSSVVAAIPVPCPIEFSHRTFLGSMVSSTASSQAHGTESDDIQAAIAKTADLRSLHAKLLQRRNLGGGPFVLGPPVGAASFLRHSNPHSTAEDYPVFTPVRNSMPFYLPFYPIFLAIIHTRVMKKNPYQVTDTHISSSGRSSPGEHETVNRCNTCKPVTISREPEREHRNLKTVSSTTSLHDTETSKHVHTKHRGPVLSWLFPKLKKKPKPEMLPHPIESEVMSQFLNDWGLLSLESLKKELLESNKNKDAALMEVTKMRSSFRELQQKLVNLETYCEELKKALKQAAHVKSCQVMDRPNLPKRTKTSGCVKDELMPVSHEVMVEGFLQIVSETRLSIKQFSKMLIHQIEETDCDMMEKLNLLLQHQQMSSSKKHSKVMLYHVEALINQCLYQDFENCIFQKNGSPKFLDPQQDRRENYSAFLALRNLSWNEVLHKGTKYYSEDFSTFCDQKMSCIASLLNWSRLWPEPLLQCFFIAAKFIWLLHLLSFSFSPPLTILRVDENRIFDPLYMEDILLDKKRAQIAAQVKIMVMPGFYIQDKVLKCRVLYEAGLKEKTWQPQYDLVYASDDRISEYAHLLKLMDPDLSSACQMNRYSLPGSPTVFQHKRSN</sequence>
<dbReference type="GO" id="GO:0008270">
    <property type="term" value="F:zinc ion binding"/>
    <property type="evidence" value="ECO:0007669"/>
    <property type="project" value="UniProtKB-KW"/>
</dbReference>
<dbReference type="InterPro" id="IPR036893">
    <property type="entry name" value="SBP_sf"/>
</dbReference>
<dbReference type="PROSITE" id="PS51141">
    <property type="entry name" value="ZF_SBP"/>
    <property type="match status" value="1"/>
</dbReference>
<evidence type="ECO:0000313" key="5">
    <source>
        <dbReference type="EMBL" id="URE19759.1"/>
    </source>
</evidence>
<feature type="region of interest" description="Disordered" evidence="3">
    <location>
        <begin position="525"/>
        <end position="550"/>
    </location>
</feature>
<gene>
    <name evidence="5" type="ORF">MUK42_10610</name>
</gene>
<dbReference type="Pfam" id="PF03110">
    <property type="entry name" value="SBP"/>
    <property type="match status" value="1"/>
</dbReference>
<dbReference type="InterPro" id="IPR004333">
    <property type="entry name" value="SBP_dom"/>
</dbReference>
<keyword evidence="6" id="KW-1185">Reference proteome</keyword>
<dbReference type="InterPro" id="IPR042316">
    <property type="entry name" value="IRKI-like"/>
</dbReference>
<name>A0A9E7KKX3_9LILI</name>
<dbReference type="AlphaFoldDB" id="A0A9E7KKX3"/>
<evidence type="ECO:0000256" key="1">
    <source>
        <dbReference type="PROSITE-ProRule" id="PRU00470"/>
    </source>
</evidence>
<accession>A0A9E7KKX3</accession>
<dbReference type="GO" id="GO:0005634">
    <property type="term" value="C:nucleus"/>
    <property type="evidence" value="ECO:0007669"/>
    <property type="project" value="InterPro"/>
</dbReference>
<keyword evidence="1" id="KW-0863">Zinc-finger</keyword>
<feature type="domain" description="SBP-type" evidence="4">
    <location>
        <begin position="81"/>
        <end position="145"/>
    </location>
</feature>
<feature type="region of interest" description="Disordered" evidence="3">
    <location>
        <begin position="51"/>
        <end position="77"/>
    </location>
</feature>
<protein>
    <recommendedName>
        <fullName evidence="4">SBP-type domain-containing protein</fullName>
    </recommendedName>
</protein>
<evidence type="ECO:0000256" key="2">
    <source>
        <dbReference type="SAM" id="Coils"/>
    </source>
</evidence>
<evidence type="ECO:0000256" key="3">
    <source>
        <dbReference type="SAM" id="MobiDB-lite"/>
    </source>
</evidence>